<gene>
    <name evidence="1" type="ORF">J2Z19_004662</name>
</gene>
<name>A0ACC5T1T3_ENSAD</name>
<organism evidence="1 2">
    <name type="scientific">Ensifer adhaerens</name>
    <name type="common">Sinorhizobium morelense</name>
    <dbReference type="NCBI Taxonomy" id="106592"/>
    <lineage>
        <taxon>Bacteria</taxon>
        <taxon>Pseudomonadati</taxon>
        <taxon>Pseudomonadota</taxon>
        <taxon>Alphaproteobacteria</taxon>
        <taxon>Hyphomicrobiales</taxon>
        <taxon>Rhizobiaceae</taxon>
        <taxon>Sinorhizobium/Ensifer group</taxon>
        <taxon>Ensifer</taxon>
    </lineage>
</organism>
<dbReference type="Proteomes" id="UP000823773">
    <property type="component" value="Unassembled WGS sequence"/>
</dbReference>
<reference evidence="1" key="1">
    <citation type="submission" date="2021-03" db="EMBL/GenBank/DDBJ databases">
        <title>Genomic Encyclopedia of Type Strains, Phase IV (KMG-IV): sequencing the most valuable type-strain genomes for metagenomic binning, comparative biology and taxonomic classification.</title>
        <authorList>
            <person name="Goeker M."/>
        </authorList>
    </citation>
    <scope>NUCLEOTIDE SEQUENCE</scope>
    <source>
        <strain evidence="1">DSM 18131</strain>
    </source>
</reference>
<evidence type="ECO:0000313" key="2">
    <source>
        <dbReference type="Proteomes" id="UP000823773"/>
    </source>
</evidence>
<sequence>MPRTGGVYSPPAGTKGVPNTTIQSVPYNTLIDDLAADANAPRPVTAGGTGATSATGARINIGADNASNLTQGTIDDARLPGTMASKTFSGPVNITYGASNATAEMLRIGTLDGGAAGKPFLYVRKEVSPAAWTIGLWGTGVEGSLNLNAGTVNMNAALTGTSASFTGALMASTATFTGNQIEIQGVAPRIRLSDTSAGQHDYWLYADGNNFYVLGDRNDDGTWETPHPLALNSSSNTGQLFGSDFWTTANFNPAAKADLAGAAFSGSVSASSFTSSGNMNIDGSSLYIRGAGNRHVWFATNSGVNRALMYHEQAGDKLVWNLYDTAGAHTRSMEYRRSDGALNVQGFISTNGHVAVGGSTLYADGNIYMTRYGTYLSAILDSKITAEGRSYPRRIGGGDLNFNWSGQGGQPSWLWGGNDGSNMYVYNPSNFNVNYANGAGNADTVDGYHENQLAKINHQGDGNASNYPIGNLLIARGPASAPIARNATVNLGTYPGDSMQWALQGFGITAVNLAGTWRCLGLAWGENNVHIYLFQRVA</sequence>
<accession>A0ACC5T1T3</accession>
<protein>
    <submittedName>
        <fullName evidence="1">Uncharacterized protein</fullName>
    </submittedName>
</protein>
<keyword evidence="2" id="KW-1185">Reference proteome</keyword>
<proteinExistence type="predicted"/>
<comment type="caution">
    <text evidence="1">The sequence shown here is derived from an EMBL/GenBank/DDBJ whole genome shotgun (WGS) entry which is preliminary data.</text>
</comment>
<dbReference type="EMBL" id="JAGGJR010000008">
    <property type="protein sequence ID" value="MBP1874929.1"/>
    <property type="molecule type" value="Genomic_DNA"/>
</dbReference>
<evidence type="ECO:0000313" key="1">
    <source>
        <dbReference type="EMBL" id="MBP1874929.1"/>
    </source>
</evidence>